<dbReference type="InterPro" id="IPR013217">
    <property type="entry name" value="Methyltransf_12"/>
</dbReference>
<dbReference type="InterPro" id="IPR006162">
    <property type="entry name" value="Ppantetheine_attach_site"/>
</dbReference>
<comment type="caution">
    <text evidence="8">The sequence shown here is derived from an EMBL/GenBank/DDBJ whole genome shotgun (WGS) entry which is preliminary data.</text>
</comment>
<keyword evidence="6" id="KW-0045">Antibiotic biosynthesis</keyword>
<feature type="domain" description="Carrier" evidence="7">
    <location>
        <begin position="1352"/>
        <end position="1426"/>
    </location>
</feature>
<keyword evidence="9" id="KW-1185">Reference proteome</keyword>
<dbReference type="CDD" id="cd19540">
    <property type="entry name" value="LCL_NRPS-like"/>
    <property type="match status" value="1"/>
</dbReference>
<dbReference type="Gene3D" id="3.30.559.10">
    <property type="entry name" value="Chloramphenicol acetyltransferase-like domain"/>
    <property type="match status" value="4"/>
</dbReference>
<dbReference type="OrthoDB" id="2378856at2"/>
<dbReference type="GO" id="GO:0031177">
    <property type="term" value="F:phosphopantetheine binding"/>
    <property type="evidence" value="ECO:0007669"/>
    <property type="project" value="InterPro"/>
</dbReference>
<sequence>MDAQKTTKPRLEEILPLSPLQEGLLFHAMYSPEQSAAYTMQLALDFSGELDARVLRTSARVLLSRHAILRSAFRTRKNGQPIQVVLREVEPPWHEVDLSADPDPEAALAALMAHDKATPFDPEQPPLLRFTLVHLGPDRHRLVVTNHHLLLDGWSKPIVLGELFDLYAAGGDDAGLPPVIQFREYLVWLARQDRDQALESWRTALAGLDEPTLLTPSDPARVPAPAVEYEASLSEELTAALAALARRHGLTVNTVFQFAWGLLLGRLTLRGDAVFGATVSGRPPELPGVERMAGLFINTLPVRVRVDPAESPRAAMVRLQDEQTRLMNTHYLGLQDVQGLTGLPELFDTVVVFENYLVDEDNLREAAEGIGIVDVGNSDGTHYPLSLIASFERDRLRLKLGYRPDLFDADAVAALWERLHGVLAAIAADPEQPASRVEVLTAAERDRLRRWNDTAAPTSRETLPELFAAQVARTPHAPALVFGDTTLTYAELDARVAGLARLLAAHGARQERFVAVAVPRSVELVVALLAVHRAGAAYLPVDPEYPAERIAFMLADADPALVLTTAELAATLPASAAPVLTVDTEVPAGPDVTVPVAPDAPAYLIYTSGSTGRPKGVVVPHTGIVNRLRWMQHEYGLDATDRVLQKTPAGFDVSVWEFFWPLVTGATLVVAKPDGHKDPAYLAALIRREAITTVHFVPSMLAAFLTDPAAARCTGLRRVICSGEALSGELRASFHDVLDVGLHNLYGPTEASVDVSYWACRRDEGSGPVPIGVPVWNTGLHVLDANLRQVPPGVTGELYLSGIQLARGYHRRPGLSAQRFVADPFGPAGTRMYRTGDLARRRVDGVVEFVGRADHQVKVRGFRIELGEIESALTRHPDVARAAVVVREDRPGDQRVVGYLVPAGGHDTRDETSEAEQVSEWQAVYDSLYTSSDTPELGEDFAGWQSSYDGEPIPLHEMRDWRDAAVDRILACNPRRVLEIGVGSGLILAPLAPHCESYWGTDLSSEVIATLRGQVAARPELAGRVTLLAQPAHVTDGLPEGHFDTVVINSVAQYFPHAGYLVQVLRQALALVGPGGRVFLGDLRNHRLHRTFQTAVALRQHDADTADTAEIRRIVEQAMVTERELLVDPDFFAALPGVGAVDVRLKTGGYHNELTRHRYDVVLHTTPAPEQRETALRWTGLADLETALSTLDGPVRVLGVPNARLATEVAQARAVADGLARHAVLATTAEGVDPVEFERLAARLGLPVGLTWTAGADDGRYDVVFGARIVAPRPFAVPEGADPTSYANNPVTSRAVGALVASVREHLGEWLPEYMVPTAFVALDALPLTPNGKLDRAALPAPGRQVSTSGRAPTTPAEEVLATLFAEVLGVPSVGVDDGFFELGGNSITSIQLVSRARAAGLEFTPRDVFVLRTVEALAALAATAEPETPEDAEDTGPFEPTPIMHWWRELNGPLDGFSQHLLLTVPAQLGAGRLTAAVQAVLATHDALRTRLRRGPAGWTLETAPDLDAATVIDRVDVSAADDLTEALAEHGGAASRALAPERGAVFRVVWFDAGPDRPGRLLLAAHHLVVDGVSWRILVPDLRTAWEAVAAGRRPELEPVGTSLRQWSRALRARATDPAQLAELPYWAGMSAPDTPWGARPVDPSVDVMGTAGHLTLTLPAEVTGPLLTTVAPAFHARINDVLLTALALATARWRRLRGHTGDHSVLIDLEGHGREEFTDGLDLSRTVGWFTSLHPVRLDPGPVDHRSGDRTALASAMKRVKEQLRAVPAGGIGHGILRHLAQDTTIASRAQLGFNYLGRFGAGTTTDGATDGAADWSPAPESAGLGGAVDAAMPLTHALDVNAATHDHPDGPRLVATWTWPGELFTDDEVRQLAQSWFAALSALVDAAGAGGYTPSDLSLVSLSQQDIERLERTQERLADVLPLSPLQEGLLFRANLDPDGADAYTVQLALEFDGHVDTARLRDAAAGLLVRYPNLRACFRYDSAGSAVQVVPGEVDLPWTEQDIAPAELDAFLAADAARRFDLTAAPLLRFTLLHLGGGRHRLVFTHHHILLDGWSIPLVVADLFRLYAGEDLPDAPSYREYLVWLSRQDRAGTERAWREALAGLEGPTLVGGAGSAPSADLRAELPTEVTAALVAGARTSGLTVNTVVQAAWAAVVGRLTGQTDVVFGSTVSGRPPEIPGIERMVGLFINTLPTRVRLDPHATLAQALVGLQREQAELLAHQYLGLADVQRIAGFGELFDTLAVFENYPVDTDALSDSAGDLRVLDAASRTEIHYPLGLMAAQTGDRLTLRLTYRPDVIGHDTAHAVQSWLSRFLTAFADDPHQLLGAVDLLPAAERKSLVARGVCPAEPVPVNTFGALFEAQVARTPHRPAVVGEDVTLTYAELNARANRLARVLVARGAGPDRYVVVALPRSVDWLVAVWAVLKSGAGYVPVDPRWPAERIAALRADVSPVLVLGPDGVGDLPDGVADTDLTDADRLAPLRPEHPAYVVFTSGSTGTPKGVVVPHTGVAALAATHAERARIDDTSRVLQLVPTTFDVAMADLATALLGGAALVLPPHEPPLVGTDLADHLERHAITHVLLSAAVLATLPDRDLPALRCLMSGGEALSAELVARWSPGRRVLNAYGPTEVTCTATITGPLDPTTTPPIGEPADSTAVYVLDGTLTPVAPGVVGELYVAGSGVARGYLNAHGATAARFVADPFGRPGERMYRTGDLVRRRADDELEFVGRADNQVKIRGVRVELGEVEGVLRRQTTVDDVAVVVREDRPGDRRLVAYIVGAADLDELRASAAAVLPATSVPSAFVRLDALPLTRNGKIDRAALPAPAEDDVTGQAPRTPHEAVLCQLFAEVLGRTTVGVRQSFFDLGGHSLLATRLVSRIRAVLRTEVAVRTVFESPSPEELARRVEESGPAARTPLVPWPRPERLPLSYAQRRLWFLNQLEGGAAYNIPLPLRLRGPLDAAALRAALSDVLARHESLRTVFPDTEDGPHQRVLTDVEVELAVTDVEESTLDPVLARAVGRGFDLATELPLRADLFRLSESEHVLLLVVHHIAGDGWSIAPLARDLSAAYRDRVAGRVPAVEPLPVQYVDYTLWQRQVLGSEQDAGSAISTQLQYWRIALAGLPQELNLPLDRPRPQVASQRGDSVSVHIGPELHASLTALARDSRATMFMVLQAGVATLLSRLGAGTDIPLGTVIAGRTDEALHDLVGFFVNTLVLRTDLSGQPGFTELVERVRGNDLAAYANQDVPFERLVDVLNPVRSLARHPLFQVLLALQNTGEVDVEFAGLDIDAQPLPPGGAKFDLSFTFGESWSESTEPAGLRCMIDFSADLFDRSTVHTLGERLVRLLDAVTADPTRPVHTIDLLSPAERATVLTDWNGQVHDTPAATYPELFAAQARTTPTATAVVHDGARLDYRELDRRSNRLARLLLTRGAGPGRLVALALPRTADLVVAVLAVLKSGAAYVPVDPGYPADRIAYMLADAGPALLLTDRDTAAGLPVADLPIVFLGDDQDVRDGEITGADRERPPLPGDPAYVIYTSGSTGRPKGVVVEHRSLTDLMTWAVGEIGPARLAQVLFSTSLNFDVSVFELLSPLVCGGSVEVVADVLSLLERPWSGSLVSAVPSAAAQVFAGQELTVEAGMVVLAGEALPESLVRRIRTALPGASVANIYGPTEATVYSTAWYGDGDVPTIGRPTWNTRAYVLDEWLAPVPPGVVGELYLAGAGLARGYLNRPGLTAERFVADPFGPGRMYRTGDLVRHTADGQIEYLGRVDHQVKLRGFRIELGEIEAVLTRHPDVAQAVALVREDTPDHKQLVAYVVAGTGREPAEADLRRQVADALPEYMVPAAFVVLDALPLNPNGKLDRGLLPAPEFAARENSRGPRNPREELLCQLFAEVLGVAVVGIDDSFFALGGDSIVSIQLMNRIRSVFGVRLTNRAIFQAPTPAELVELFDDDSGGAAGDAFDVLLPLRAGDGGRPLFCVHPLGGLGWGYSGLLRHLRPHVGVYALQSRGIGEAAPLPRDAATVAADYLAQVRAVQPHGPYRLFGWSFGALIIHEMATQLRAAGEEVELLVNIDQVPLSTGMAVAFQEPDEQAVLAALLDSVGYSADMLGGGPLEYSAVMDVLRAQGSALATFDKEHVLRLGAVTQNNYQITMNFSPETFDGRLAMFVSTPDQEGAAAAMAASRRAWAGHVTGEIDTYPIVSEHRKIMEPGPLAEIGATLSDLIAELDQPEGTTR</sequence>
<dbReference type="InterPro" id="IPR023213">
    <property type="entry name" value="CAT-like_dom_sf"/>
</dbReference>
<dbReference type="NCBIfam" id="TIGR01720">
    <property type="entry name" value="NRPS-para261"/>
    <property type="match status" value="1"/>
</dbReference>
<dbReference type="Gene3D" id="3.40.50.980">
    <property type="match status" value="4"/>
</dbReference>
<dbReference type="InterPro" id="IPR025110">
    <property type="entry name" value="AMP-bd_C"/>
</dbReference>
<dbReference type="FunFam" id="1.10.1200.10:FF:000005">
    <property type="entry name" value="Nonribosomal peptide synthetase 1"/>
    <property type="match status" value="2"/>
</dbReference>
<dbReference type="InterPro" id="IPR020845">
    <property type="entry name" value="AMP-binding_CS"/>
</dbReference>
<evidence type="ECO:0000256" key="4">
    <source>
        <dbReference type="ARBA" id="ARBA00022553"/>
    </source>
</evidence>
<name>A0A7Z0WK04_9PSEU</name>
<reference evidence="8 9" key="1">
    <citation type="submission" date="2016-12" db="EMBL/GenBank/DDBJ databases">
        <title>The draft genome sequence of Actinophytocola xinjiangensis.</title>
        <authorList>
            <person name="Wang W."/>
            <person name="Yuan L."/>
        </authorList>
    </citation>
    <scope>NUCLEOTIDE SEQUENCE [LARGE SCALE GENOMIC DNA]</scope>
    <source>
        <strain evidence="8 9">CGMCC 4.4663</strain>
    </source>
</reference>
<gene>
    <name evidence="8" type="ORF">BLA60_21305</name>
</gene>
<dbReference type="PROSITE" id="PS50075">
    <property type="entry name" value="CARRIER"/>
    <property type="match status" value="3"/>
</dbReference>
<feature type="domain" description="Carrier" evidence="7">
    <location>
        <begin position="2840"/>
        <end position="2915"/>
    </location>
</feature>
<dbReference type="NCBIfam" id="NF003417">
    <property type="entry name" value="PRK04813.1"/>
    <property type="match status" value="4"/>
</dbReference>
<organism evidence="8 9">
    <name type="scientific">Actinophytocola xinjiangensis</name>
    <dbReference type="NCBI Taxonomy" id="485602"/>
    <lineage>
        <taxon>Bacteria</taxon>
        <taxon>Bacillati</taxon>
        <taxon>Actinomycetota</taxon>
        <taxon>Actinomycetes</taxon>
        <taxon>Pseudonocardiales</taxon>
        <taxon>Pseudonocardiaceae</taxon>
    </lineage>
</organism>
<dbReference type="SMART" id="SM00823">
    <property type="entry name" value="PKS_PP"/>
    <property type="match status" value="3"/>
</dbReference>
<evidence type="ECO:0000256" key="3">
    <source>
        <dbReference type="ARBA" id="ARBA00022450"/>
    </source>
</evidence>
<dbReference type="Pfam" id="PF13193">
    <property type="entry name" value="AMP-binding_C"/>
    <property type="match status" value="3"/>
</dbReference>
<dbReference type="GO" id="GO:0008610">
    <property type="term" value="P:lipid biosynthetic process"/>
    <property type="evidence" value="ECO:0007669"/>
    <property type="project" value="UniProtKB-ARBA"/>
</dbReference>
<dbReference type="InterPro" id="IPR010060">
    <property type="entry name" value="NRPS_synth"/>
</dbReference>
<dbReference type="FunFam" id="3.30.300.30:FF:000010">
    <property type="entry name" value="Enterobactin synthetase component F"/>
    <property type="match status" value="1"/>
</dbReference>
<dbReference type="SUPFAM" id="SSF53474">
    <property type="entry name" value="alpha/beta-Hydrolases"/>
    <property type="match status" value="1"/>
</dbReference>
<dbReference type="GO" id="GO:0017000">
    <property type="term" value="P:antibiotic biosynthetic process"/>
    <property type="evidence" value="ECO:0007669"/>
    <property type="project" value="UniProtKB-KW"/>
</dbReference>
<dbReference type="FunFam" id="3.40.50.12780:FF:000012">
    <property type="entry name" value="Non-ribosomal peptide synthetase"/>
    <property type="match status" value="2"/>
</dbReference>
<dbReference type="Pfam" id="PF08242">
    <property type="entry name" value="Methyltransf_12"/>
    <property type="match status" value="1"/>
</dbReference>
<dbReference type="FunFam" id="3.40.50.980:FF:000001">
    <property type="entry name" value="Non-ribosomal peptide synthetase"/>
    <property type="match status" value="1"/>
</dbReference>
<comment type="similarity">
    <text evidence="2">Belongs to the ATP-dependent AMP-binding enzyme family.</text>
</comment>
<dbReference type="CDD" id="cd17646">
    <property type="entry name" value="A_NRPS_AB3403-like"/>
    <property type="match status" value="1"/>
</dbReference>
<dbReference type="Gene3D" id="1.10.1200.10">
    <property type="entry name" value="ACP-like"/>
    <property type="match status" value="2"/>
</dbReference>
<dbReference type="PROSITE" id="PS00455">
    <property type="entry name" value="AMP_BINDING"/>
    <property type="match status" value="3"/>
</dbReference>
<dbReference type="NCBIfam" id="TIGR01733">
    <property type="entry name" value="AA-adenyl-dom"/>
    <property type="match status" value="3"/>
</dbReference>
<comment type="cofactor">
    <cofactor evidence="1">
        <name>pantetheine 4'-phosphate</name>
        <dbReference type="ChEBI" id="CHEBI:47942"/>
    </cofactor>
</comment>
<protein>
    <recommendedName>
        <fullName evidence="7">Carrier domain-containing protein</fullName>
    </recommendedName>
</protein>
<dbReference type="InterPro" id="IPR045851">
    <property type="entry name" value="AMP-bd_C_sf"/>
</dbReference>
<dbReference type="Pfam" id="PF00668">
    <property type="entry name" value="Condensation"/>
    <property type="match status" value="4"/>
</dbReference>
<dbReference type="PROSITE" id="PS00012">
    <property type="entry name" value="PHOSPHOPANTETHEINE"/>
    <property type="match status" value="2"/>
</dbReference>
<evidence type="ECO:0000256" key="5">
    <source>
        <dbReference type="ARBA" id="ARBA00022737"/>
    </source>
</evidence>
<dbReference type="FunFam" id="3.30.559.10:FF:000012">
    <property type="entry name" value="Non-ribosomal peptide synthetase"/>
    <property type="match status" value="1"/>
</dbReference>
<dbReference type="GO" id="GO:0043041">
    <property type="term" value="P:amino acid activation for nonribosomal peptide biosynthetic process"/>
    <property type="evidence" value="ECO:0007669"/>
    <property type="project" value="TreeGrafter"/>
</dbReference>
<evidence type="ECO:0000313" key="8">
    <source>
        <dbReference type="EMBL" id="OLF09115.1"/>
    </source>
</evidence>
<dbReference type="InterPro" id="IPR036736">
    <property type="entry name" value="ACP-like_sf"/>
</dbReference>
<proteinExistence type="inferred from homology"/>
<dbReference type="GO" id="GO:0072330">
    <property type="term" value="P:monocarboxylic acid biosynthetic process"/>
    <property type="evidence" value="ECO:0007669"/>
    <property type="project" value="UniProtKB-ARBA"/>
</dbReference>
<dbReference type="InterPro" id="IPR029058">
    <property type="entry name" value="AB_hydrolase_fold"/>
</dbReference>
<keyword evidence="3" id="KW-0596">Phosphopantetheine</keyword>
<dbReference type="FunFam" id="3.40.50.980:FF:000002">
    <property type="entry name" value="Enterobactin synthetase component F"/>
    <property type="match status" value="1"/>
</dbReference>
<dbReference type="InterPro" id="IPR009081">
    <property type="entry name" value="PP-bd_ACP"/>
</dbReference>
<evidence type="ECO:0000259" key="7">
    <source>
        <dbReference type="PROSITE" id="PS50075"/>
    </source>
</evidence>
<dbReference type="FunFam" id="2.30.38.10:FF:000001">
    <property type="entry name" value="Non-ribosomal peptide synthetase PvdI"/>
    <property type="match status" value="3"/>
</dbReference>
<dbReference type="GO" id="GO:0003824">
    <property type="term" value="F:catalytic activity"/>
    <property type="evidence" value="ECO:0007669"/>
    <property type="project" value="InterPro"/>
</dbReference>
<dbReference type="InterPro" id="IPR000873">
    <property type="entry name" value="AMP-dep_synth/lig_dom"/>
</dbReference>
<dbReference type="Gene3D" id="3.30.559.30">
    <property type="entry name" value="Nonribosomal peptide synthetase, condensation domain"/>
    <property type="match status" value="4"/>
</dbReference>
<dbReference type="CDD" id="cd05930">
    <property type="entry name" value="A_NRPS"/>
    <property type="match status" value="1"/>
</dbReference>
<dbReference type="SUPFAM" id="SSF52777">
    <property type="entry name" value="CoA-dependent acyltransferases"/>
    <property type="match status" value="8"/>
</dbReference>
<dbReference type="Gene3D" id="3.40.50.12780">
    <property type="entry name" value="N-terminal domain of ligase-like"/>
    <property type="match status" value="1"/>
</dbReference>
<dbReference type="RefSeq" id="WP_075134705.1">
    <property type="nucleotide sequence ID" value="NZ_MSIF01000010.1"/>
</dbReference>
<dbReference type="InterPro" id="IPR042099">
    <property type="entry name" value="ANL_N_sf"/>
</dbReference>
<dbReference type="Gene3D" id="3.40.50.1820">
    <property type="entry name" value="alpha/beta hydrolase"/>
    <property type="match status" value="1"/>
</dbReference>
<dbReference type="Pfam" id="PF00975">
    <property type="entry name" value="Thioesterase"/>
    <property type="match status" value="1"/>
</dbReference>
<keyword evidence="4" id="KW-0597">Phosphoprotein</keyword>
<dbReference type="InterPro" id="IPR001242">
    <property type="entry name" value="Condensation_dom"/>
</dbReference>
<accession>A0A7Z0WK04</accession>
<dbReference type="Pfam" id="PF00501">
    <property type="entry name" value="AMP-binding"/>
    <property type="match status" value="3"/>
</dbReference>
<dbReference type="PANTHER" id="PTHR45527:SF1">
    <property type="entry name" value="FATTY ACID SYNTHASE"/>
    <property type="match status" value="1"/>
</dbReference>
<dbReference type="InterPro" id="IPR029063">
    <property type="entry name" value="SAM-dependent_MTases_sf"/>
</dbReference>
<evidence type="ECO:0000256" key="1">
    <source>
        <dbReference type="ARBA" id="ARBA00001957"/>
    </source>
</evidence>
<feature type="domain" description="Carrier" evidence="7">
    <location>
        <begin position="3884"/>
        <end position="3959"/>
    </location>
</feature>
<dbReference type="PANTHER" id="PTHR45527">
    <property type="entry name" value="NONRIBOSOMAL PEPTIDE SYNTHETASE"/>
    <property type="match status" value="1"/>
</dbReference>
<dbReference type="GO" id="GO:0005829">
    <property type="term" value="C:cytosol"/>
    <property type="evidence" value="ECO:0007669"/>
    <property type="project" value="TreeGrafter"/>
</dbReference>
<dbReference type="CDD" id="cd02440">
    <property type="entry name" value="AdoMet_MTases"/>
    <property type="match status" value="1"/>
</dbReference>
<dbReference type="Gene3D" id="2.30.38.10">
    <property type="entry name" value="Luciferase, Domain 3"/>
    <property type="match status" value="2"/>
</dbReference>
<dbReference type="SUPFAM" id="SSF56801">
    <property type="entry name" value="Acetyl-CoA synthetase-like"/>
    <property type="match status" value="3"/>
</dbReference>
<dbReference type="Pfam" id="PF00550">
    <property type="entry name" value="PP-binding"/>
    <property type="match status" value="3"/>
</dbReference>
<dbReference type="Proteomes" id="UP000185696">
    <property type="component" value="Unassembled WGS sequence"/>
</dbReference>
<keyword evidence="5" id="KW-0677">Repeat</keyword>
<dbReference type="InterPro" id="IPR001031">
    <property type="entry name" value="Thioesterase"/>
</dbReference>
<dbReference type="Gene3D" id="3.30.300.30">
    <property type="match status" value="4"/>
</dbReference>
<dbReference type="GO" id="GO:0009403">
    <property type="term" value="P:toxin biosynthetic process"/>
    <property type="evidence" value="ECO:0007669"/>
    <property type="project" value="UniProtKB-ARBA"/>
</dbReference>
<dbReference type="EMBL" id="MSIF01000010">
    <property type="protein sequence ID" value="OLF09115.1"/>
    <property type="molecule type" value="Genomic_DNA"/>
</dbReference>
<dbReference type="SUPFAM" id="SSF47336">
    <property type="entry name" value="ACP-like"/>
    <property type="match status" value="3"/>
</dbReference>
<dbReference type="Gene3D" id="3.40.50.150">
    <property type="entry name" value="Vaccinia Virus protein VP39"/>
    <property type="match status" value="1"/>
</dbReference>
<dbReference type="FunFam" id="1.10.1200.10:FF:000016">
    <property type="entry name" value="Non-ribosomal peptide synthase"/>
    <property type="match status" value="1"/>
</dbReference>
<dbReference type="CDD" id="cd19543">
    <property type="entry name" value="DCL_NRPS"/>
    <property type="match status" value="2"/>
</dbReference>
<evidence type="ECO:0000256" key="2">
    <source>
        <dbReference type="ARBA" id="ARBA00006432"/>
    </source>
</evidence>
<dbReference type="InterPro" id="IPR020806">
    <property type="entry name" value="PKS_PP-bd"/>
</dbReference>
<evidence type="ECO:0000256" key="6">
    <source>
        <dbReference type="ARBA" id="ARBA00023194"/>
    </source>
</evidence>
<evidence type="ECO:0000313" key="9">
    <source>
        <dbReference type="Proteomes" id="UP000185696"/>
    </source>
</evidence>
<dbReference type="SUPFAM" id="SSF53335">
    <property type="entry name" value="S-adenosyl-L-methionine-dependent methyltransferases"/>
    <property type="match status" value="1"/>
</dbReference>
<dbReference type="InterPro" id="IPR010071">
    <property type="entry name" value="AA_adenyl_dom"/>
</dbReference>